<dbReference type="InterPro" id="IPR008983">
    <property type="entry name" value="Tumour_necrosis_fac-like_dom"/>
</dbReference>
<proteinExistence type="predicted"/>
<evidence type="ECO:0000313" key="7">
    <source>
        <dbReference type="Proteomes" id="UP001208570"/>
    </source>
</evidence>
<evidence type="ECO:0000256" key="4">
    <source>
        <dbReference type="SAM" id="SignalP"/>
    </source>
</evidence>
<feature type="signal peptide" evidence="4">
    <location>
        <begin position="1"/>
        <end position="25"/>
    </location>
</feature>
<comment type="subcellular location">
    <subcellularLocation>
        <location evidence="1">Secreted</location>
    </subcellularLocation>
</comment>
<evidence type="ECO:0000256" key="3">
    <source>
        <dbReference type="ARBA" id="ARBA00022729"/>
    </source>
</evidence>
<dbReference type="SUPFAM" id="SSF49842">
    <property type="entry name" value="TNF-like"/>
    <property type="match status" value="3"/>
</dbReference>
<dbReference type="EMBL" id="JAODUP010000261">
    <property type="protein sequence ID" value="KAK2154657.1"/>
    <property type="molecule type" value="Genomic_DNA"/>
</dbReference>
<keyword evidence="3 4" id="KW-0732">Signal</keyword>
<feature type="chain" id="PRO_5042251165" description="C1q domain-containing protein" evidence="4">
    <location>
        <begin position="26"/>
        <end position="434"/>
    </location>
</feature>
<dbReference type="InterPro" id="IPR001073">
    <property type="entry name" value="C1q_dom"/>
</dbReference>
<evidence type="ECO:0000259" key="5">
    <source>
        <dbReference type="SMART" id="SM00110"/>
    </source>
</evidence>
<organism evidence="6 7">
    <name type="scientific">Paralvinella palmiformis</name>
    <dbReference type="NCBI Taxonomy" id="53620"/>
    <lineage>
        <taxon>Eukaryota</taxon>
        <taxon>Metazoa</taxon>
        <taxon>Spiralia</taxon>
        <taxon>Lophotrochozoa</taxon>
        <taxon>Annelida</taxon>
        <taxon>Polychaeta</taxon>
        <taxon>Sedentaria</taxon>
        <taxon>Canalipalpata</taxon>
        <taxon>Terebellida</taxon>
        <taxon>Terebelliformia</taxon>
        <taxon>Alvinellidae</taxon>
        <taxon>Paralvinella</taxon>
    </lineage>
</organism>
<reference evidence="6" key="1">
    <citation type="journal article" date="2023" name="Mol. Biol. Evol.">
        <title>Third-Generation Sequencing Reveals the Adaptive Role of the Epigenome in Three Deep-Sea Polychaetes.</title>
        <authorList>
            <person name="Perez M."/>
            <person name="Aroh O."/>
            <person name="Sun Y."/>
            <person name="Lan Y."/>
            <person name="Juniper S.K."/>
            <person name="Young C.R."/>
            <person name="Angers B."/>
            <person name="Qian P.Y."/>
        </authorList>
    </citation>
    <scope>NUCLEOTIDE SEQUENCE</scope>
    <source>
        <strain evidence="6">P08H-3</strain>
    </source>
</reference>
<evidence type="ECO:0000256" key="1">
    <source>
        <dbReference type="ARBA" id="ARBA00004613"/>
    </source>
</evidence>
<dbReference type="PANTHER" id="PTHR22923:SF116">
    <property type="entry name" value="C1Q DOMAIN-CONTAINING PROTEIN"/>
    <property type="match status" value="1"/>
</dbReference>
<dbReference type="PANTHER" id="PTHR22923">
    <property type="entry name" value="CEREBELLIN-RELATED"/>
    <property type="match status" value="1"/>
</dbReference>
<sequence length="434" mass="47364">MMGAMIPAAIFWIFLVEMISSPVATRAFTTAAPSTLPTAVSVARTTNVTEAADPLSFLDVVVDVGDGWDRLANTLDIEETSIYFFHLNAGVMSGCEVNMNIRGSYNADVFRRSTAHTGTDTLSRDFIQPVNAGLTIKVTNEYLSKLFSDSGRQTSFTAFDLQHFLSSSNQKIFSVARQTGYTTYGELPFDDVLVDTGGDWTGSRYTIRKAGLYFFTLSCGVTATNSIRAQVVSATNGVLAEIWRGSTSNNGEDTLNNVVMADLVEGDYVYINYISGELYSDGERQTSFAGFQYTPVEGNHHAWSVFRNSSYDVGVDPVDPLPFDGSSVNTDLYSFDDHQVHITQSGLYYVSLNVGIKASGTLEAYISRGTSRTEAQISRSSTVHNGEDSMGQGLLLELSSGDVLKVILGSQSRLFSDNDKQTIFNGLLLYPYPN</sequence>
<feature type="domain" description="C1q" evidence="5">
    <location>
        <begin position="164"/>
        <end position="296"/>
    </location>
</feature>
<evidence type="ECO:0000313" key="6">
    <source>
        <dbReference type="EMBL" id="KAK2154657.1"/>
    </source>
</evidence>
<accession>A0AAD9N2F1</accession>
<dbReference type="InterPro" id="IPR050822">
    <property type="entry name" value="Cerebellin_Synaptic_Org"/>
</dbReference>
<name>A0AAD9N2F1_9ANNE</name>
<protein>
    <recommendedName>
        <fullName evidence="5">C1q domain-containing protein</fullName>
    </recommendedName>
</protein>
<dbReference type="SMART" id="SM00110">
    <property type="entry name" value="C1Q"/>
    <property type="match status" value="1"/>
</dbReference>
<dbReference type="Gene3D" id="2.60.120.40">
    <property type="match status" value="3"/>
</dbReference>
<evidence type="ECO:0000256" key="2">
    <source>
        <dbReference type="ARBA" id="ARBA00022525"/>
    </source>
</evidence>
<dbReference type="Pfam" id="PF00386">
    <property type="entry name" value="C1q"/>
    <property type="match status" value="1"/>
</dbReference>
<comment type="caution">
    <text evidence="6">The sequence shown here is derived from an EMBL/GenBank/DDBJ whole genome shotgun (WGS) entry which is preliminary data.</text>
</comment>
<dbReference type="GO" id="GO:0005576">
    <property type="term" value="C:extracellular region"/>
    <property type="evidence" value="ECO:0007669"/>
    <property type="project" value="UniProtKB-SubCell"/>
</dbReference>
<dbReference type="Proteomes" id="UP001208570">
    <property type="component" value="Unassembled WGS sequence"/>
</dbReference>
<keyword evidence="2" id="KW-0964">Secreted</keyword>
<dbReference type="AlphaFoldDB" id="A0AAD9N2F1"/>
<keyword evidence="7" id="KW-1185">Reference proteome</keyword>
<gene>
    <name evidence="6" type="ORF">LSH36_261g01002</name>
</gene>